<evidence type="ECO:0000256" key="1">
    <source>
        <dbReference type="ARBA" id="ARBA00023015"/>
    </source>
</evidence>
<dbReference type="PROSITE" id="PS51078">
    <property type="entry name" value="ICLR_ED"/>
    <property type="match status" value="1"/>
</dbReference>
<comment type="caution">
    <text evidence="6">The sequence shown here is derived from an EMBL/GenBank/DDBJ whole genome shotgun (WGS) entry which is preliminary data.</text>
</comment>
<evidence type="ECO:0000313" key="7">
    <source>
        <dbReference type="Proteomes" id="UP000812277"/>
    </source>
</evidence>
<dbReference type="PANTHER" id="PTHR30136">
    <property type="entry name" value="HELIX-TURN-HELIX TRANSCRIPTIONAL REGULATOR, ICLR FAMILY"/>
    <property type="match status" value="1"/>
</dbReference>
<proteinExistence type="predicted"/>
<gene>
    <name evidence="6" type="ORF">K0T92_20570</name>
</gene>
<dbReference type="InterPro" id="IPR029016">
    <property type="entry name" value="GAF-like_dom_sf"/>
</dbReference>
<dbReference type="InterPro" id="IPR036388">
    <property type="entry name" value="WH-like_DNA-bd_sf"/>
</dbReference>
<dbReference type="InterPro" id="IPR036390">
    <property type="entry name" value="WH_DNA-bd_sf"/>
</dbReference>
<dbReference type="InterPro" id="IPR050707">
    <property type="entry name" value="HTH_MetabolicPath_Reg"/>
</dbReference>
<evidence type="ECO:0000256" key="3">
    <source>
        <dbReference type="ARBA" id="ARBA00023163"/>
    </source>
</evidence>
<dbReference type="EMBL" id="JAHZIJ010000020">
    <property type="protein sequence ID" value="MBW7477114.1"/>
    <property type="molecule type" value="Genomic_DNA"/>
</dbReference>
<feature type="domain" description="HTH iclR-type" evidence="4">
    <location>
        <begin position="2"/>
        <end position="66"/>
    </location>
</feature>
<dbReference type="InterPro" id="IPR011991">
    <property type="entry name" value="ArsR-like_HTH"/>
</dbReference>
<dbReference type="SMART" id="SM00346">
    <property type="entry name" value="HTH_ICLR"/>
    <property type="match status" value="1"/>
</dbReference>
<reference evidence="6 7" key="1">
    <citation type="submission" date="2021-07" db="EMBL/GenBank/DDBJ databases">
        <title>Paenibacillus radiodurans sp. nov., isolated from the southeastern edge of Tengger Desert.</title>
        <authorList>
            <person name="Zhang G."/>
        </authorList>
    </citation>
    <scope>NUCLEOTIDE SEQUENCE [LARGE SCALE GENOMIC DNA]</scope>
    <source>
        <strain evidence="6 7">DT7-4</strain>
    </source>
</reference>
<keyword evidence="1" id="KW-0805">Transcription regulation</keyword>
<dbReference type="InterPro" id="IPR005471">
    <property type="entry name" value="Tscrpt_reg_IclR_N"/>
</dbReference>
<keyword evidence="3" id="KW-0804">Transcription</keyword>
<dbReference type="Gene3D" id="3.30.450.40">
    <property type="match status" value="1"/>
</dbReference>
<dbReference type="PROSITE" id="PS51077">
    <property type="entry name" value="HTH_ICLR"/>
    <property type="match status" value="1"/>
</dbReference>
<dbReference type="SUPFAM" id="SSF55781">
    <property type="entry name" value="GAF domain-like"/>
    <property type="match status" value="1"/>
</dbReference>
<name>A0ABS7DBF7_9BACL</name>
<dbReference type="Proteomes" id="UP000812277">
    <property type="component" value="Unassembled WGS sequence"/>
</dbReference>
<dbReference type="CDD" id="cd00090">
    <property type="entry name" value="HTH_ARSR"/>
    <property type="match status" value="1"/>
</dbReference>
<protein>
    <submittedName>
        <fullName evidence="6">IclR family transcriptional regulator</fullName>
    </submittedName>
</protein>
<organism evidence="6 7">
    <name type="scientific">Paenibacillus oenotherae</name>
    <dbReference type="NCBI Taxonomy" id="1435645"/>
    <lineage>
        <taxon>Bacteria</taxon>
        <taxon>Bacillati</taxon>
        <taxon>Bacillota</taxon>
        <taxon>Bacilli</taxon>
        <taxon>Bacillales</taxon>
        <taxon>Paenibacillaceae</taxon>
        <taxon>Paenibacillus</taxon>
    </lineage>
</organism>
<sequence length="260" mass="28803">MSGVISKAIQILDVLLPQGSEKEMSVTEISRELDMPVQSVHRIIGSLVSHGFVAQNAGTKKYKLGLSIMKYGFLMWDSLMLRSVARPFMEELCQRTKETVYLATRENAEGVYIDSIDSPQLLKISEPIGLRLPLFIGASNRVILAYLPKRTRDQLLSDVDWSAVPSLKPLTRAYIESELDLIRSQGFAITTGEATADTTGIGAPIFSYDQTVIGSLNCAGPSVRFTGQHLEKFSAATKKYADLISAELGFRNRARQQRQE</sequence>
<keyword evidence="7" id="KW-1185">Reference proteome</keyword>
<evidence type="ECO:0000259" key="4">
    <source>
        <dbReference type="PROSITE" id="PS51077"/>
    </source>
</evidence>
<evidence type="ECO:0000259" key="5">
    <source>
        <dbReference type="PROSITE" id="PS51078"/>
    </source>
</evidence>
<dbReference type="Pfam" id="PF01614">
    <property type="entry name" value="IclR_C"/>
    <property type="match status" value="1"/>
</dbReference>
<evidence type="ECO:0000313" key="6">
    <source>
        <dbReference type="EMBL" id="MBW7477114.1"/>
    </source>
</evidence>
<accession>A0ABS7DBF7</accession>
<evidence type="ECO:0000256" key="2">
    <source>
        <dbReference type="ARBA" id="ARBA00023125"/>
    </source>
</evidence>
<dbReference type="SUPFAM" id="SSF46785">
    <property type="entry name" value="Winged helix' DNA-binding domain"/>
    <property type="match status" value="1"/>
</dbReference>
<feature type="domain" description="IclR-ED" evidence="5">
    <location>
        <begin position="67"/>
        <end position="250"/>
    </location>
</feature>
<dbReference type="Pfam" id="PF09339">
    <property type="entry name" value="HTH_IclR"/>
    <property type="match status" value="1"/>
</dbReference>
<dbReference type="InterPro" id="IPR014757">
    <property type="entry name" value="Tscrpt_reg_IclR_C"/>
</dbReference>
<dbReference type="Gene3D" id="1.10.10.10">
    <property type="entry name" value="Winged helix-like DNA-binding domain superfamily/Winged helix DNA-binding domain"/>
    <property type="match status" value="1"/>
</dbReference>
<dbReference type="PANTHER" id="PTHR30136:SF24">
    <property type="entry name" value="HTH-TYPE TRANSCRIPTIONAL REPRESSOR ALLR"/>
    <property type="match status" value="1"/>
</dbReference>
<keyword evidence="2" id="KW-0238">DNA-binding</keyword>